<protein>
    <submittedName>
        <fullName evidence="2">Thiamine biosynthesis protein ThiS</fullName>
    </submittedName>
</protein>
<dbReference type="Pfam" id="PF02597">
    <property type="entry name" value="ThiS"/>
    <property type="match status" value="1"/>
</dbReference>
<dbReference type="EMBL" id="PHQP01000045">
    <property type="protein sequence ID" value="RAV33799.1"/>
    <property type="molecule type" value="Genomic_DNA"/>
</dbReference>
<accession>A0A364VAY0</accession>
<evidence type="ECO:0000313" key="3">
    <source>
        <dbReference type="Proteomes" id="UP000251047"/>
    </source>
</evidence>
<organism evidence="2 3">
    <name type="scientific">Corynebacterium heidelbergense</name>
    <dbReference type="NCBI Taxonomy" id="2055947"/>
    <lineage>
        <taxon>Bacteria</taxon>
        <taxon>Bacillati</taxon>
        <taxon>Actinomycetota</taxon>
        <taxon>Actinomycetes</taxon>
        <taxon>Mycobacteriales</taxon>
        <taxon>Corynebacteriaceae</taxon>
        <taxon>Corynebacterium</taxon>
    </lineage>
</organism>
<evidence type="ECO:0000313" key="2">
    <source>
        <dbReference type="EMBL" id="RAV33799.1"/>
    </source>
</evidence>
<name>A0A364VAY0_9CORY</name>
<dbReference type="EMBL" id="QHCV01000027">
    <property type="protein sequence ID" value="RAV32332.1"/>
    <property type="molecule type" value="Genomic_DNA"/>
</dbReference>
<gene>
    <name evidence="2" type="primary">thiS</name>
    <name evidence="2" type="ORF">CWC39_06520</name>
    <name evidence="1" type="ORF">DLJ54_03850</name>
</gene>
<comment type="caution">
    <text evidence="2">The sequence shown here is derived from an EMBL/GenBank/DDBJ whole genome shotgun (WGS) entry which is preliminary data.</text>
</comment>
<dbReference type="InterPro" id="IPR012675">
    <property type="entry name" value="Beta-grasp_dom_sf"/>
</dbReference>
<reference evidence="3 4" key="1">
    <citation type="journal article" date="2018" name="Syst. Appl. Microbiol.">
        <title>Corynebacterium heidelbergense sp. nov., isolated from the preen glands of Egyptian geese (Alopochen aegyptiacus).</title>
        <authorList>
            <person name="Braun M.S."/>
            <person name="Wang E."/>
            <person name="Zimmermann S."/>
            <person name="Wink M."/>
        </authorList>
    </citation>
    <scope>NUCLEOTIDE SEQUENCE [LARGE SCALE GENOMIC DNA]</scope>
    <source>
        <strain evidence="1 4">647</strain>
        <strain evidence="2 3">DSM 104638</strain>
    </source>
</reference>
<sequence length="64" mass="6495">MCTLNGEDYTPAAGETIADLVDKLGHSGGPGIAVSQDRSVVPRSKWGETPVAGEIDIVTAVQGG</sequence>
<dbReference type="Gene3D" id="3.10.20.30">
    <property type="match status" value="1"/>
</dbReference>
<dbReference type="SUPFAM" id="SSF54285">
    <property type="entry name" value="MoaD/ThiS"/>
    <property type="match status" value="1"/>
</dbReference>
<proteinExistence type="predicted"/>
<dbReference type="Proteomes" id="UP000251047">
    <property type="component" value="Unassembled WGS sequence"/>
</dbReference>
<dbReference type="InterPro" id="IPR003749">
    <property type="entry name" value="ThiS/MoaD-like"/>
</dbReference>
<dbReference type="AlphaFoldDB" id="A0A364VAY0"/>
<dbReference type="InterPro" id="IPR010035">
    <property type="entry name" value="Thi_S"/>
</dbReference>
<evidence type="ECO:0000313" key="1">
    <source>
        <dbReference type="EMBL" id="RAV32332.1"/>
    </source>
</evidence>
<dbReference type="CDD" id="cd00565">
    <property type="entry name" value="Ubl_ThiS"/>
    <property type="match status" value="1"/>
</dbReference>
<dbReference type="NCBIfam" id="TIGR01683">
    <property type="entry name" value="thiS"/>
    <property type="match status" value="1"/>
</dbReference>
<dbReference type="InterPro" id="IPR016155">
    <property type="entry name" value="Mopterin_synth/thiamin_S_b"/>
</dbReference>
<keyword evidence="4" id="KW-1185">Reference proteome</keyword>
<evidence type="ECO:0000313" key="4">
    <source>
        <dbReference type="Proteomes" id="UP000251577"/>
    </source>
</evidence>
<dbReference type="Proteomes" id="UP000251577">
    <property type="component" value="Unassembled WGS sequence"/>
</dbReference>
<dbReference type="OrthoDB" id="163636at2"/>